<dbReference type="GO" id="GO:0003677">
    <property type="term" value="F:DNA binding"/>
    <property type="evidence" value="ECO:0007669"/>
    <property type="project" value="UniProtKB-KW"/>
</dbReference>
<evidence type="ECO:0000256" key="3">
    <source>
        <dbReference type="ARBA" id="ARBA00023015"/>
    </source>
</evidence>
<proteinExistence type="inferred from homology"/>
<comment type="function">
    <text evidence="6">Necessary for efficient RNA polymerase transcription elongation past template-encoded arresting sites. The arresting sites in DNA have the property of trapping a certain fraction of elongating RNA polymerases that pass through, resulting in locked ternary complexes. Cleavage of the nascent transcript by cleavage factors such as GreA or GreB allows the resumption of elongation from the new 3'terminus. GreA releases sequences of 2 to 3 nucleotides.</text>
</comment>
<dbReference type="PROSITE" id="PS00830">
    <property type="entry name" value="GREAB_2"/>
    <property type="match status" value="1"/>
</dbReference>
<organism evidence="10">
    <name type="scientific">bioreactor metagenome</name>
    <dbReference type="NCBI Taxonomy" id="1076179"/>
    <lineage>
        <taxon>unclassified sequences</taxon>
        <taxon>metagenomes</taxon>
        <taxon>ecological metagenomes</taxon>
    </lineage>
</organism>
<feature type="domain" description="Transcription elongation factor GreA/GreB N-terminal" evidence="9">
    <location>
        <begin position="5"/>
        <end position="74"/>
    </location>
</feature>
<comment type="similarity">
    <text evidence="1">Belongs to the GreA/GreB family.</text>
</comment>
<dbReference type="PANTHER" id="PTHR30437:SF4">
    <property type="entry name" value="TRANSCRIPTION ELONGATION FACTOR GREA"/>
    <property type="match status" value="1"/>
</dbReference>
<sequence>MAETWLTPEEIKKREERLEFLKTTRRLEIAEQLKIARAFGDLSENAEYDAAKNEQAKNEYDIVQLENELKNAHVIDESAIDTTTVGVGATVKLTDMSDKTKKFTFQIVGSAETDPANGRISNESPIGKAVLGHKAGDVVEVVTPGGMLKLKVNSIGK</sequence>
<dbReference type="SUPFAM" id="SSF46557">
    <property type="entry name" value="GreA transcript cleavage protein, N-terminal domain"/>
    <property type="match status" value="1"/>
</dbReference>
<dbReference type="GO" id="GO:0032784">
    <property type="term" value="P:regulation of DNA-templated transcription elongation"/>
    <property type="evidence" value="ECO:0007669"/>
    <property type="project" value="InterPro"/>
</dbReference>
<evidence type="ECO:0000259" key="8">
    <source>
        <dbReference type="Pfam" id="PF01272"/>
    </source>
</evidence>
<dbReference type="Pfam" id="PF03449">
    <property type="entry name" value="GreA_GreB_N"/>
    <property type="match status" value="1"/>
</dbReference>
<name>A0A644YTP0_9ZZZZ</name>
<evidence type="ECO:0000256" key="6">
    <source>
        <dbReference type="ARBA" id="ARBA00024916"/>
    </source>
</evidence>
<dbReference type="InterPro" id="IPR006359">
    <property type="entry name" value="Tscrpt_elong_fac_GreA"/>
</dbReference>
<dbReference type="GO" id="GO:0006354">
    <property type="term" value="P:DNA-templated transcription elongation"/>
    <property type="evidence" value="ECO:0007669"/>
    <property type="project" value="TreeGrafter"/>
</dbReference>
<dbReference type="InterPro" id="IPR023459">
    <property type="entry name" value="Tscrpt_elong_fac_GreA/B_fam"/>
</dbReference>
<dbReference type="InterPro" id="IPR022691">
    <property type="entry name" value="Tscrpt_elong_fac_GreA/B_N"/>
</dbReference>
<dbReference type="Gene3D" id="1.10.287.180">
    <property type="entry name" value="Transcription elongation factor, GreA/GreB, N-terminal domain"/>
    <property type="match status" value="1"/>
</dbReference>
<dbReference type="InterPro" id="IPR001437">
    <property type="entry name" value="Tscrpt_elong_fac_GreA/B_C"/>
</dbReference>
<dbReference type="InterPro" id="IPR036953">
    <property type="entry name" value="GreA/GreB_C_sf"/>
</dbReference>
<reference evidence="10" key="1">
    <citation type="submission" date="2019-08" db="EMBL/GenBank/DDBJ databases">
        <authorList>
            <person name="Kucharzyk K."/>
            <person name="Murdoch R.W."/>
            <person name="Higgins S."/>
            <person name="Loffler F."/>
        </authorList>
    </citation>
    <scope>NUCLEOTIDE SEQUENCE</scope>
</reference>
<evidence type="ECO:0000256" key="7">
    <source>
        <dbReference type="ARBA" id="ARBA00030776"/>
    </source>
</evidence>
<dbReference type="NCBIfam" id="NF001263">
    <property type="entry name" value="PRK00226.1-4"/>
    <property type="match status" value="1"/>
</dbReference>
<comment type="caution">
    <text evidence="10">The sequence shown here is derived from an EMBL/GenBank/DDBJ whole genome shotgun (WGS) entry which is preliminary data.</text>
</comment>
<protein>
    <recommendedName>
        <fullName evidence="2">Transcription elongation factor GreA</fullName>
    </recommendedName>
    <alternativeName>
        <fullName evidence="7">Transcript cleavage factor GreA</fullName>
    </alternativeName>
</protein>
<dbReference type="EMBL" id="VSSQ01006222">
    <property type="protein sequence ID" value="MPM31950.1"/>
    <property type="molecule type" value="Genomic_DNA"/>
</dbReference>
<dbReference type="SUPFAM" id="SSF54534">
    <property type="entry name" value="FKBP-like"/>
    <property type="match status" value="1"/>
</dbReference>
<dbReference type="PANTHER" id="PTHR30437">
    <property type="entry name" value="TRANSCRIPTION ELONGATION FACTOR GREA"/>
    <property type="match status" value="1"/>
</dbReference>
<accession>A0A644YTP0</accession>
<gene>
    <name evidence="10" type="primary">greA_29</name>
    <name evidence="10" type="ORF">SDC9_78507</name>
</gene>
<evidence type="ECO:0000256" key="5">
    <source>
        <dbReference type="ARBA" id="ARBA00023163"/>
    </source>
</evidence>
<keyword evidence="4" id="KW-0238">DNA-binding</keyword>
<dbReference type="PIRSF" id="PIRSF006092">
    <property type="entry name" value="GreA_GreB"/>
    <property type="match status" value="1"/>
</dbReference>
<feature type="domain" description="Transcription elongation factor GreA/GreB C-terminal" evidence="8">
    <location>
        <begin position="82"/>
        <end position="155"/>
    </location>
</feature>
<dbReference type="HAMAP" id="MF_00105">
    <property type="entry name" value="GreA_GreB"/>
    <property type="match status" value="1"/>
</dbReference>
<evidence type="ECO:0000259" key="9">
    <source>
        <dbReference type="Pfam" id="PF03449"/>
    </source>
</evidence>
<dbReference type="Pfam" id="PF01272">
    <property type="entry name" value="GreA_GreB"/>
    <property type="match status" value="1"/>
</dbReference>
<evidence type="ECO:0000256" key="2">
    <source>
        <dbReference type="ARBA" id="ARBA00013729"/>
    </source>
</evidence>
<evidence type="ECO:0000256" key="1">
    <source>
        <dbReference type="ARBA" id="ARBA00008213"/>
    </source>
</evidence>
<dbReference type="Gene3D" id="3.10.50.30">
    <property type="entry name" value="Transcription elongation factor, GreA/GreB, C-terminal domain"/>
    <property type="match status" value="1"/>
</dbReference>
<dbReference type="InterPro" id="IPR028624">
    <property type="entry name" value="Tscrpt_elong_fac_GreA/B"/>
</dbReference>
<dbReference type="FunFam" id="3.10.50.30:FF:000001">
    <property type="entry name" value="Transcription elongation factor GreA"/>
    <property type="match status" value="1"/>
</dbReference>
<dbReference type="GO" id="GO:0070063">
    <property type="term" value="F:RNA polymerase binding"/>
    <property type="evidence" value="ECO:0007669"/>
    <property type="project" value="InterPro"/>
</dbReference>
<dbReference type="AlphaFoldDB" id="A0A644YTP0"/>
<dbReference type="InterPro" id="IPR018151">
    <property type="entry name" value="TF_GreA/GreB_CS"/>
</dbReference>
<evidence type="ECO:0000313" key="10">
    <source>
        <dbReference type="EMBL" id="MPM31950.1"/>
    </source>
</evidence>
<dbReference type="GO" id="GO:0003746">
    <property type="term" value="F:translation elongation factor activity"/>
    <property type="evidence" value="ECO:0007669"/>
    <property type="project" value="UniProtKB-KW"/>
</dbReference>
<dbReference type="InterPro" id="IPR036805">
    <property type="entry name" value="Tscrpt_elong_fac_GreA/B_N_sf"/>
</dbReference>
<dbReference type="NCBIfam" id="TIGR01462">
    <property type="entry name" value="greA"/>
    <property type="match status" value="1"/>
</dbReference>
<keyword evidence="5" id="KW-0804">Transcription</keyword>
<keyword evidence="10" id="KW-0251">Elongation factor</keyword>
<keyword evidence="10" id="KW-0648">Protein biosynthesis</keyword>
<keyword evidence="3" id="KW-0805">Transcription regulation</keyword>
<evidence type="ECO:0000256" key="4">
    <source>
        <dbReference type="ARBA" id="ARBA00023125"/>
    </source>
</evidence>
<dbReference type="FunFam" id="1.10.287.180:FF:000001">
    <property type="entry name" value="Transcription elongation factor GreA"/>
    <property type="match status" value="1"/>
</dbReference>